<dbReference type="OrthoDB" id="186462at2759"/>
<dbReference type="PANTHER" id="PTHR11431">
    <property type="entry name" value="FERRITIN"/>
    <property type="match status" value="1"/>
</dbReference>
<comment type="caution">
    <text evidence="8">The sequence shown here is derived from an EMBL/GenBank/DDBJ whole genome shotgun (WGS) entry which is preliminary data.</text>
</comment>
<comment type="catalytic activity">
    <reaction evidence="6">
        <text>4 Fe(2+) + O2 + 4 H(+) = 4 Fe(3+) + 2 H2O</text>
        <dbReference type="Rhea" id="RHEA:11148"/>
        <dbReference type="ChEBI" id="CHEBI:15377"/>
        <dbReference type="ChEBI" id="CHEBI:15378"/>
        <dbReference type="ChEBI" id="CHEBI:15379"/>
        <dbReference type="ChEBI" id="CHEBI:29033"/>
        <dbReference type="ChEBI" id="CHEBI:29034"/>
        <dbReference type="EC" id="1.16.3.1"/>
    </reaction>
</comment>
<dbReference type="InterPro" id="IPR009040">
    <property type="entry name" value="Ferritin-like_diiron"/>
</dbReference>
<dbReference type="GO" id="GO:0005737">
    <property type="term" value="C:cytoplasm"/>
    <property type="evidence" value="ECO:0007669"/>
    <property type="project" value="TreeGrafter"/>
</dbReference>
<comment type="similarity">
    <text evidence="1 6">Belongs to the ferritin family.</text>
</comment>
<dbReference type="GO" id="GO:0004322">
    <property type="term" value="F:ferroxidase activity"/>
    <property type="evidence" value="ECO:0007669"/>
    <property type="project" value="UniProtKB-EC"/>
</dbReference>
<feature type="binding site" evidence="5">
    <location>
        <position position="105"/>
    </location>
    <ligand>
        <name>Fe cation</name>
        <dbReference type="ChEBI" id="CHEBI:24875"/>
        <label>1</label>
    </ligand>
</feature>
<dbReference type="Pfam" id="PF00210">
    <property type="entry name" value="Ferritin"/>
    <property type="match status" value="1"/>
</dbReference>
<evidence type="ECO:0000256" key="2">
    <source>
        <dbReference type="ARBA" id="ARBA00022434"/>
    </source>
</evidence>
<dbReference type="AlphaFoldDB" id="A0A1X2HJA9"/>
<dbReference type="PANTHER" id="PTHR11431:SF75">
    <property type="entry name" value="FERRITIN"/>
    <property type="match status" value="1"/>
</dbReference>
<dbReference type="InterPro" id="IPR001519">
    <property type="entry name" value="Ferritin"/>
</dbReference>
<dbReference type="Gene3D" id="1.20.1260.10">
    <property type="match status" value="1"/>
</dbReference>
<evidence type="ECO:0000256" key="1">
    <source>
        <dbReference type="ARBA" id="ARBA00007513"/>
    </source>
</evidence>
<dbReference type="GO" id="GO:0006826">
    <property type="term" value="P:iron ion transport"/>
    <property type="evidence" value="ECO:0007669"/>
    <property type="project" value="InterPro"/>
</dbReference>
<keyword evidence="6" id="KW-0560">Oxidoreductase</keyword>
<dbReference type="PROSITE" id="PS50905">
    <property type="entry name" value="FERRITIN_LIKE"/>
    <property type="match status" value="1"/>
</dbReference>
<feature type="domain" description="Ferritin-like diiron" evidence="7">
    <location>
        <begin position="9"/>
        <end position="157"/>
    </location>
</feature>
<keyword evidence="4 5" id="KW-0408">Iron</keyword>
<evidence type="ECO:0000256" key="5">
    <source>
        <dbReference type="PIRSR" id="PIRSR601519-1"/>
    </source>
</evidence>
<gene>
    <name evidence="8" type="ORF">BCR43DRAFT_488716</name>
</gene>
<dbReference type="GO" id="GO:0006879">
    <property type="term" value="P:intracellular iron ion homeostasis"/>
    <property type="evidence" value="ECO:0007669"/>
    <property type="project" value="UniProtKB-KW"/>
</dbReference>
<proteinExistence type="inferred from homology"/>
<keyword evidence="9" id="KW-1185">Reference proteome</keyword>
<dbReference type="EC" id="1.16.3.1" evidence="6"/>
<dbReference type="GO" id="GO:0008199">
    <property type="term" value="F:ferric iron binding"/>
    <property type="evidence" value="ECO:0007669"/>
    <property type="project" value="InterPro"/>
</dbReference>
<dbReference type="GO" id="GO:0008198">
    <property type="term" value="F:ferrous iron binding"/>
    <property type="evidence" value="ECO:0007669"/>
    <property type="project" value="TreeGrafter"/>
</dbReference>
<protein>
    <recommendedName>
        <fullName evidence="6">Ferritin</fullName>
        <ecNumber evidence="6">1.16.3.1</ecNumber>
    </recommendedName>
</protein>
<dbReference type="EMBL" id="MCGN01000003">
    <property type="protein sequence ID" value="ORY99092.1"/>
    <property type="molecule type" value="Genomic_DNA"/>
</dbReference>
<feature type="binding site" evidence="5">
    <location>
        <position position="61"/>
    </location>
    <ligand>
        <name>Fe cation</name>
        <dbReference type="ChEBI" id="CHEBI:24875"/>
        <label>1</label>
    </ligand>
</feature>
<comment type="function">
    <text evidence="6">Stores iron in a soluble, non-toxic, readily available form. Important for iron homeostasis. Iron is taken up in the ferrous form and deposited as ferric hydroxides after oxidation.</text>
</comment>
<dbReference type="InParanoid" id="A0A1X2HJA9"/>
<dbReference type="InterPro" id="IPR012347">
    <property type="entry name" value="Ferritin-like"/>
</dbReference>
<evidence type="ECO:0000256" key="6">
    <source>
        <dbReference type="RuleBase" id="RU361145"/>
    </source>
</evidence>
<organism evidence="8 9">
    <name type="scientific">Syncephalastrum racemosum</name>
    <name type="common">Filamentous fungus</name>
    <dbReference type="NCBI Taxonomy" id="13706"/>
    <lineage>
        <taxon>Eukaryota</taxon>
        <taxon>Fungi</taxon>
        <taxon>Fungi incertae sedis</taxon>
        <taxon>Mucoromycota</taxon>
        <taxon>Mucoromycotina</taxon>
        <taxon>Mucoromycetes</taxon>
        <taxon>Mucorales</taxon>
        <taxon>Syncephalastraceae</taxon>
        <taxon>Syncephalastrum</taxon>
    </lineage>
</organism>
<reference evidence="8 9" key="1">
    <citation type="submission" date="2016-07" db="EMBL/GenBank/DDBJ databases">
        <title>Pervasive Adenine N6-methylation of Active Genes in Fungi.</title>
        <authorList>
            <consortium name="DOE Joint Genome Institute"/>
            <person name="Mondo S.J."/>
            <person name="Dannebaum R.O."/>
            <person name="Kuo R.C."/>
            <person name="Labutti K."/>
            <person name="Haridas S."/>
            <person name="Kuo A."/>
            <person name="Salamov A."/>
            <person name="Ahrendt S.R."/>
            <person name="Lipzen A."/>
            <person name="Sullivan W."/>
            <person name="Andreopoulos W.B."/>
            <person name="Clum A."/>
            <person name="Lindquist E."/>
            <person name="Daum C."/>
            <person name="Ramamoorthy G.K."/>
            <person name="Gryganskyi A."/>
            <person name="Culley D."/>
            <person name="Magnuson J.K."/>
            <person name="James T.Y."/>
            <person name="O'Malley M.A."/>
            <person name="Stajich J.E."/>
            <person name="Spatafora J.W."/>
            <person name="Visel A."/>
            <person name="Grigoriev I.V."/>
        </authorList>
    </citation>
    <scope>NUCLEOTIDE SEQUENCE [LARGE SCALE GENOMIC DNA]</scope>
    <source>
        <strain evidence="8 9">NRRL 2496</strain>
    </source>
</reference>
<dbReference type="CDD" id="cd01056">
    <property type="entry name" value="Euk_Ferritin"/>
    <property type="match status" value="1"/>
</dbReference>
<dbReference type="SUPFAM" id="SSF47240">
    <property type="entry name" value="Ferritin-like"/>
    <property type="match status" value="1"/>
</dbReference>
<dbReference type="Proteomes" id="UP000242180">
    <property type="component" value="Unassembled WGS sequence"/>
</dbReference>
<accession>A0A1X2HJA9</accession>
<dbReference type="OMA" id="HEGKMAQ"/>
<evidence type="ECO:0000256" key="3">
    <source>
        <dbReference type="ARBA" id="ARBA00022723"/>
    </source>
</evidence>
<name>A0A1X2HJA9_SYNRA</name>
<sequence>MALQSLAKQNFSTESEDAIVQQIQVEQTAQHTYLACASYFGRDDVALPGLEKHFLKQAEREGHRAQILIDYQNMRGGRVVIKEISQPQTEWASARNAVETALALEKDVNKSLLNLHAVAANSTDPELEHQMKRGHLTERVHEIEEVAKGLTQLERVGNNGLGLYLWDQKIYQNDGEYTTGE</sequence>
<keyword evidence="2 6" id="KW-0409">Iron storage</keyword>
<evidence type="ECO:0000256" key="4">
    <source>
        <dbReference type="ARBA" id="ARBA00023004"/>
    </source>
</evidence>
<evidence type="ECO:0000259" key="7">
    <source>
        <dbReference type="PROSITE" id="PS50905"/>
    </source>
</evidence>
<evidence type="ECO:0000313" key="8">
    <source>
        <dbReference type="EMBL" id="ORY99092.1"/>
    </source>
</evidence>
<dbReference type="InterPro" id="IPR008331">
    <property type="entry name" value="Ferritin_DPS_dom"/>
</dbReference>
<dbReference type="STRING" id="13706.A0A1X2HJA9"/>
<keyword evidence="3 5" id="KW-0479">Metal-binding</keyword>
<evidence type="ECO:0000313" key="9">
    <source>
        <dbReference type="Proteomes" id="UP000242180"/>
    </source>
</evidence>
<feature type="binding site" evidence="5">
    <location>
        <position position="26"/>
    </location>
    <ligand>
        <name>Fe cation</name>
        <dbReference type="ChEBI" id="CHEBI:24875"/>
        <label>1</label>
    </ligand>
</feature>
<dbReference type="InterPro" id="IPR009078">
    <property type="entry name" value="Ferritin-like_SF"/>
</dbReference>